<feature type="domain" description="Hemocyanin C-terminal" evidence="6">
    <location>
        <begin position="466"/>
        <end position="698"/>
    </location>
</feature>
<dbReference type="Pfam" id="PF03722">
    <property type="entry name" value="Hemocyanin_N"/>
    <property type="match status" value="1"/>
</dbReference>
<dbReference type="PANTHER" id="PTHR11511">
    <property type="entry name" value="LARVAL STORAGE PROTEIN/PHENOLOXIDASE"/>
    <property type="match status" value="1"/>
</dbReference>
<feature type="domain" description="Hemocyanin middle" evidence="4">
    <location>
        <begin position="181"/>
        <end position="456"/>
    </location>
</feature>
<dbReference type="SUPFAM" id="SSF48056">
    <property type="entry name" value="Di-copper centre-containing domain"/>
    <property type="match status" value="1"/>
</dbReference>
<dbReference type="EMBL" id="FZQP02001226">
    <property type="protein sequence ID" value="VVC92085.1"/>
    <property type="molecule type" value="Genomic_DNA"/>
</dbReference>
<dbReference type="InterPro" id="IPR013788">
    <property type="entry name" value="Hemocyanin/hexamerin"/>
</dbReference>
<accession>A0A5E4Q4V7</accession>
<dbReference type="Gene3D" id="1.10.1280.10">
    <property type="entry name" value="Di-copper center containing domain from catechol oxidase"/>
    <property type="match status" value="1"/>
</dbReference>
<evidence type="ECO:0000256" key="3">
    <source>
        <dbReference type="SAM" id="SignalP"/>
    </source>
</evidence>
<dbReference type="InterPro" id="IPR014756">
    <property type="entry name" value="Ig_E-set"/>
</dbReference>
<dbReference type="InterPro" id="IPR005203">
    <property type="entry name" value="Hemocyanin_C"/>
</dbReference>
<dbReference type="Pfam" id="PF03723">
    <property type="entry name" value="Hemocyanin_C"/>
    <property type="match status" value="1"/>
</dbReference>
<gene>
    <name evidence="7" type="ORF">LSINAPIS_LOCUS4605</name>
</gene>
<keyword evidence="8" id="KW-1185">Reference proteome</keyword>
<dbReference type="AlphaFoldDB" id="A0A5E4Q4V7"/>
<evidence type="ECO:0000256" key="1">
    <source>
        <dbReference type="ARBA" id="ARBA00022761"/>
    </source>
</evidence>
<dbReference type="Pfam" id="PF00372">
    <property type="entry name" value="Hemocyanin_M"/>
    <property type="match status" value="1"/>
</dbReference>
<dbReference type="PRINTS" id="PR00187">
    <property type="entry name" value="HAEMOCYANIN"/>
</dbReference>
<keyword evidence="1" id="KW-0758">Storage protein</keyword>
<dbReference type="PROSITE" id="PS00209">
    <property type="entry name" value="HEMOCYANIN_1"/>
    <property type="match status" value="1"/>
</dbReference>
<evidence type="ECO:0000259" key="6">
    <source>
        <dbReference type="Pfam" id="PF03723"/>
    </source>
</evidence>
<dbReference type="InterPro" id="IPR036697">
    <property type="entry name" value="Hemocyanin_N_sf"/>
</dbReference>
<protein>
    <submittedName>
        <fullName evidence="7">Uncharacterized protein</fullName>
    </submittedName>
</protein>
<sequence>MCIKTARRSYSVQLPSGLATMKTLLVLVSLIALAVAGTVDTPPTYKTKTVDNDFVVKQQKVLSLYYHSGQVNTDAEYFTVGKDYDIEAHIGDYTNQKAVQELLDLWKTGFLAKNLPFSIFNERSKHEAVALFHVFYYAKDFDVFYRTAASARVYMNEGQFLYAYYIAVLHRPDTKGIVLPAPYEAYPELFTNVDTWWKINRVKMQNGVDSFDLGSEYGIVKEQNEYVIYANYSNHFTYPGNEHKISYFTEDIGLNAYYYYFHVFFPFWMESDVQPDLKEHRGEIYYYFYQQLLARYYLERLSSDLGEIPEFSWKHQIETGYKPSMKYFYNFVQRPEYYQIPYEKHIKEIESLESYETTFIQYLQQGHFKAYNQDIDLHNSKSLNFVGNFWQGNYDFFTKVGPWSHSYTYEHIARNVLGASVETFGKYEFAPTALDFYQSSVRDPIFFQLYSKILKYILGYKNFLTPYNQENLHYVGVKVNDVKVDKLVTYFDYYDFEVTNNVYYSKEELKSSAFPFFVVRQPRLNHKPFTVTVDVKSDVEGDAVIKIFLGPKYDSKGYPIDLEENWQNFVELDWSVQKLTKGQNKIERRSTEFYYVREDSTPVRELVNLISTSKVPLDMSVKPGAFPSRLLLPKGTKGGFPFQLFVVVYPYQPATKQFESIKVFAMDNKPLGYPLDRPVSEIYFKQPNMFFEEVRVYHEGEIYPYEYNVPWNFAHQNEVKKHLV</sequence>
<name>A0A5E4Q4V7_9NEOP</name>
<evidence type="ECO:0000256" key="2">
    <source>
        <dbReference type="ARBA" id="ARBA00038082"/>
    </source>
</evidence>
<dbReference type="PANTHER" id="PTHR11511:SF5">
    <property type="entry name" value="FAT-BODY PROTEIN 1-RELATED"/>
    <property type="match status" value="1"/>
</dbReference>
<dbReference type="Gene3D" id="2.60.40.1520">
    <property type="entry name" value="Hemocyanin, C-terminal domain"/>
    <property type="match status" value="1"/>
</dbReference>
<keyword evidence="3" id="KW-0732">Signal</keyword>
<dbReference type="InterPro" id="IPR005204">
    <property type="entry name" value="Hemocyanin_N"/>
</dbReference>
<organism evidence="7 8">
    <name type="scientific">Leptidea sinapis</name>
    <dbReference type="NCBI Taxonomy" id="189913"/>
    <lineage>
        <taxon>Eukaryota</taxon>
        <taxon>Metazoa</taxon>
        <taxon>Ecdysozoa</taxon>
        <taxon>Arthropoda</taxon>
        <taxon>Hexapoda</taxon>
        <taxon>Insecta</taxon>
        <taxon>Pterygota</taxon>
        <taxon>Neoptera</taxon>
        <taxon>Endopterygota</taxon>
        <taxon>Lepidoptera</taxon>
        <taxon>Glossata</taxon>
        <taxon>Ditrysia</taxon>
        <taxon>Papilionoidea</taxon>
        <taxon>Pieridae</taxon>
        <taxon>Dismorphiinae</taxon>
        <taxon>Leptidea</taxon>
    </lineage>
</organism>
<proteinExistence type="inferred from homology"/>
<dbReference type="GO" id="GO:0005615">
    <property type="term" value="C:extracellular space"/>
    <property type="evidence" value="ECO:0007669"/>
    <property type="project" value="UniProtKB-ARBA"/>
</dbReference>
<feature type="signal peptide" evidence="3">
    <location>
        <begin position="1"/>
        <end position="36"/>
    </location>
</feature>
<dbReference type="InterPro" id="IPR037020">
    <property type="entry name" value="Hemocyanin_C_sf"/>
</dbReference>
<dbReference type="SUPFAM" id="SSF48050">
    <property type="entry name" value="Hemocyanin, N-terminal domain"/>
    <property type="match status" value="1"/>
</dbReference>
<reference evidence="7 8" key="1">
    <citation type="submission" date="2017-07" db="EMBL/GenBank/DDBJ databases">
        <authorList>
            <person name="Talla V."/>
            <person name="Backstrom N."/>
        </authorList>
    </citation>
    <scope>NUCLEOTIDE SEQUENCE [LARGE SCALE GENOMIC DNA]</scope>
</reference>
<evidence type="ECO:0000259" key="5">
    <source>
        <dbReference type="Pfam" id="PF03722"/>
    </source>
</evidence>
<comment type="similarity">
    <text evidence="2">Belongs to the hemocyanin family.</text>
</comment>
<feature type="domain" description="Hemocyanin N-terminal" evidence="5">
    <location>
        <begin position="54"/>
        <end position="176"/>
    </location>
</feature>
<dbReference type="SUPFAM" id="SSF81296">
    <property type="entry name" value="E set domains"/>
    <property type="match status" value="1"/>
</dbReference>
<dbReference type="InterPro" id="IPR000896">
    <property type="entry name" value="Hemocyanin/hexamerin_mid_dom"/>
</dbReference>
<dbReference type="GO" id="GO:0045735">
    <property type="term" value="F:nutrient reservoir activity"/>
    <property type="evidence" value="ECO:0007669"/>
    <property type="project" value="UniProtKB-KW"/>
</dbReference>
<evidence type="ECO:0000259" key="4">
    <source>
        <dbReference type="Pfam" id="PF00372"/>
    </source>
</evidence>
<evidence type="ECO:0000313" key="7">
    <source>
        <dbReference type="EMBL" id="VVC92085.1"/>
    </source>
</evidence>
<feature type="chain" id="PRO_5022738969" evidence="3">
    <location>
        <begin position="37"/>
        <end position="724"/>
    </location>
</feature>
<evidence type="ECO:0000313" key="8">
    <source>
        <dbReference type="Proteomes" id="UP000324832"/>
    </source>
</evidence>
<dbReference type="Proteomes" id="UP000324832">
    <property type="component" value="Unassembled WGS sequence"/>
</dbReference>
<dbReference type="Gene3D" id="1.20.1370.10">
    <property type="entry name" value="Hemocyanin, N-terminal domain"/>
    <property type="match status" value="1"/>
</dbReference>
<dbReference type="InterPro" id="IPR008922">
    <property type="entry name" value="Di-copper_centre_dom_sf"/>
</dbReference>